<protein>
    <submittedName>
        <fullName evidence="2">Uncharacterized protein</fullName>
    </submittedName>
</protein>
<gene>
    <name evidence="2" type="ORF">AFUS01_LOCUS27778</name>
</gene>
<name>A0A8J2KLI8_9HEXA</name>
<evidence type="ECO:0000313" key="3">
    <source>
        <dbReference type="Proteomes" id="UP000708208"/>
    </source>
</evidence>
<dbReference type="Proteomes" id="UP000708208">
    <property type="component" value="Unassembled WGS sequence"/>
</dbReference>
<keyword evidence="3" id="KW-1185">Reference proteome</keyword>
<reference evidence="2" key="1">
    <citation type="submission" date="2021-06" db="EMBL/GenBank/DDBJ databases">
        <authorList>
            <person name="Hodson N. C."/>
            <person name="Mongue J. A."/>
            <person name="Jaron S. K."/>
        </authorList>
    </citation>
    <scope>NUCLEOTIDE SEQUENCE</scope>
</reference>
<feature type="region of interest" description="Disordered" evidence="1">
    <location>
        <begin position="1"/>
        <end position="25"/>
    </location>
</feature>
<sequence length="141" mass="15763">MEPTRKYPRMETSCNPVQQDQSTDSNVAENEFASANTLSDSGRCTMTPEYLELNCDVCFNSSEAKANHMARLADALKVERQLDAEEERAGLILGTVAYGTMKTYKSLNSYENQITCLADYGVYVGDINHRIRFPVYASVVL</sequence>
<evidence type="ECO:0000256" key="1">
    <source>
        <dbReference type="SAM" id="MobiDB-lite"/>
    </source>
</evidence>
<evidence type="ECO:0000313" key="2">
    <source>
        <dbReference type="EMBL" id="CAG7817200.1"/>
    </source>
</evidence>
<feature type="compositionally biased region" description="Polar residues" evidence="1">
    <location>
        <begin position="12"/>
        <end position="25"/>
    </location>
</feature>
<proteinExistence type="predicted"/>
<dbReference type="EMBL" id="CAJVCH010388084">
    <property type="protein sequence ID" value="CAG7817200.1"/>
    <property type="molecule type" value="Genomic_DNA"/>
</dbReference>
<comment type="caution">
    <text evidence="2">The sequence shown here is derived from an EMBL/GenBank/DDBJ whole genome shotgun (WGS) entry which is preliminary data.</text>
</comment>
<organism evidence="2 3">
    <name type="scientific">Allacma fusca</name>
    <dbReference type="NCBI Taxonomy" id="39272"/>
    <lineage>
        <taxon>Eukaryota</taxon>
        <taxon>Metazoa</taxon>
        <taxon>Ecdysozoa</taxon>
        <taxon>Arthropoda</taxon>
        <taxon>Hexapoda</taxon>
        <taxon>Collembola</taxon>
        <taxon>Symphypleona</taxon>
        <taxon>Sminthuridae</taxon>
        <taxon>Allacma</taxon>
    </lineage>
</organism>
<dbReference type="AlphaFoldDB" id="A0A8J2KLI8"/>
<accession>A0A8J2KLI8</accession>